<feature type="non-terminal residue" evidence="1">
    <location>
        <position position="1"/>
    </location>
</feature>
<proteinExistence type="predicted"/>
<protein>
    <submittedName>
        <fullName evidence="1">Uncharacterized protein</fullName>
    </submittedName>
</protein>
<dbReference type="EMBL" id="FRBI01000072">
    <property type="protein sequence ID" value="SHN38635.1"/>
    <property type="molecule type" value="Genomic_DNA"/>
</dbReference>
<accession>A0A1M7R1W2</accession>
<reference evidence="1 2" key="1">
    <citation type="submission" date="2016-11" db="EMBL/GenBank/DDBJ databases">
        <authorList>
            <person name="Jaros S."/>
            <person name="Januszkiewicz K."/>
            <person name="Wedrychowicz H."/>
        </authorList>
    </citation>
    <scope>NUCLEOTIDE SEQUENCE [LARGE SCALE GENOMIC DNA]</scope>
    <source>
        <strain evidence="1 2">CGMCC 4.2025</strain>
    </source>
</reference>
<organism evidence="1 2">
    <name type="scientific">Actinacidiphila paucisporea</name>
    <dbReference type="NCBI Taxonomy" id="310782"/>
    <lineage>
        <taxon>Bacteria</taxon>
        <taxon>Bacillati</taxon>
        <taxon>Actinomycetota</taxon>
        <taxon>Actinomycetes</taxon>
        <taxon>Kitasatosporales</taxon>
        <taxon>Streptomycetaceae</taxon>
        <taxon>Actinacidiphila</taxon>
    </lineage>
</organism>
<dbReference type="Proteomes" id="UP000184111">
    <property type="component" value="Unassembled WGS sequence"/>
</dbReference>
<gene>
    <name evidence="1" type="ORF">SAMN05216499_1722</name>
</gene>
<sequence>LSKPGARCRDYSRSVFPDFSPNPPCASQRNGLSTETAIRLESRPMGWGYGFLASGIG</sequence>
<dbReference type="AlphaFoldDB" id="A0A1M7R1W2"/>
<name>A0A1M7R1W2_9ACTN</name>
<keyword evidence="2" id="KW-1185">Reference proteome</keyword>
<evidence type="ECO:0000313" key="1">
    <source>
        <dbReference type="EMBL" id="SHN38635.1"/>
    </source>
</evidence>
<evidence type="ECO:0000313" key="2">
    <source>
        <dbReference type="Proteomes" id="UP000184111"/>
    </source>
</evidence>